<dbReference type="EMBL" id="CAIT01000005">
    <property type="protein sequence ID" value="CCH52615.1"/>
    <property type="molecule type" value="Genomic_DNA"/>
</dbReference>
<organism evidence="2 3">
    <name type="scientific">Fibrisoma limi BUZ 3</name>
    <dbReference type="NCBI Taxonomy" id="1185876"/>
    <lineage>
        <taxon>Bacteria</taxon>
        <taxon>Pseudomonadati</taxon>
        <taxon>Bacteroidota</taxon>
        <taxon>Cytophagia</taxon>
        <taxon>Cytophagales</taxon>
        <taxon>Spirosomataceae</taxon>
        <taxon>Fibrisoma</taxon>
    </lineage>
</organism>
<dbReference type="AlphaFoldDB" id="I2GFE0"/>
<feature type="transmembrane region" description="Helical" evidence="1">
    <location>
        <begin position="130"/>
        <end position="147"/>
    </location>
</feature>
<proteinExistence type="predicted"/>
<dbReference type="RefSeq" id="WP_009281199.1">
    <property type="nucleotide sequence ID" value="NZ_CAIT01000005.1"/>
</dbReference>
<name>I2GFE0_9BACT</name>
<evidence type="ECO:0000313" key="3">
    <source>
        <dbReference type="Proteomes" id="UP000009309"/>
    </source>
</evidence>
<reference evidence="2 3" key="1">
    <citation type="journal article" date="2012" name="J. Bacteriol.">
        <title>Genome Sequence of the Filamentous Bacterium Fibrisoma limi BUZ 3T.</title>
        <authorList>
            <person name="Filippini M."/>
            <person name="Qi W."/>
            <person name="Jaenicke S."/>
            <person name="Goesmann A."/>
            <person name="Smits T.H."/>
            <person name="Bagheri H.C."/>
        </authorList>
    </citation>
    <scope>NUCLEOTIDE SEQUENCE [LARGE SCALE GENOMIC DNA]</scope>
    <source>
        <strain evidence="3">BUZ 3T</strain>
    </source>
</reference>
<keyword evidence="1" id="KW-0812">Transmembrane</keyword>
<dbReference type="STRING" id="1185876.BN8_01628"/>
<accession>I2GFE0</accession>
<dbReference type="OrthoDB" id="677977at2"/>
<dbReference type="eggNOG" id="ENOG5032US3">
    <property type="taxonomic scope" value="Bacteria"/>
</dbReference>
<dbReference type="Proteomes" id="UP000009309">
    <property type="component" value="Unassembled WGS sequence"/>
</dbReference>
<gene>
    <name evidence="2" type="ORF">BN8_01628</name>
</gene>
<keyword evidence="1" id="KW-0472">Membrane</keyword>
<keyword evidence="1" id="KW-1133">Transmembrane helix</keyword>
<evidence type="ECO:0000256" key="1">
    <source>
        <dbReference type="SAM" id="Phobius"/>
    </source>
</evidence>
<sequence>MTTTTNAVRALGSGLTGAIVLTVLHETVRQFVPQAPRADKLGERVLIKGIRAAGHSAPAEDDLYVPAMIGDIASNALYYSLVGLNDGKSPLLIGTALGTAAGLGAVMLPGPMGLGEKPTRRSTATSAMTVAWYLVSGIVAGTTYKLMKMF</sequence>
<evidence type="ECO:0000313" key="2">
    <source>
        <dbReference type="EMBL" id="CCH52615.1"/>
    </source>
</evidence>
<protein>
    <submittedName>
        <fullName evidence="2">Uncharacterized protein</fullName>
    </submittedName>
</protein>
<keyword evidence="3" id="KW-1185">Reference proteome</keyword>
<comment type="caution">
    <text evidence="2">The sequence shown here is derived from an EMBL/GenBank/DDBJ whole genome shotgun (WGS) entry which is preliminary data.</text>
</comment>
<feature type="transmembrane region" description="Helical" evidence="1">
    <location>
        <begin position="91"/>
        <end position="110"/>
    </location>
</feature>